<keyword evidence="1" id="KW-0812">Transmembrane</keyword>
<dbReference type="RefSeq" id="WP_204117969.1">
    <property type="nucleotide sequence ID" value="NZ_BOLV01000001.1"/>
</dbReference>
<evidence type="ECO:0000313" key="3">
    <source>
        <dbReference type="Proteomes" id="UP001597199"/>
    </source>
</evidence>
<keyword evidence="1" id="KW-1133">Transmembrane helix</keyword>
<proteinExistence type="predicted"/>
<sequence length="87" mass="9804">MIIALVMVFMISAVVVEREWLPAFVTNLSGFKTILLSVGVIALSILVTWPWAIKYFVVPAVTVFMSLVMLHKFSRIKSLHPEGSKKR</sequence>
<evidence type="ECO:0000313" key="2">
    <source>
        <dbReference type="EMBL" id="MFD1398152.1"/>
    </source>
</evidence>
<dbReference type="Proteomes" id="UP001597199">
    <property type="component" value="Unassembled WGS sequence"/>
</dbReference>
<reference evidence="3" key="1">
    <citation type="journal article" date="2019" name="Int. J. Syst. Evol. Microbiol.">
        <title>The Global Catalogue of Microorganisms (GCM) 10K type strain sequencing project: providing services to taxonomists for standard genome sequencing and annotation.</title>
        <authorList>
            <consortium name="The Broad Institute Genomics Platform"/>
            <consortium name="The Broad Institute Genome Sequencing Center for Infectious Disease"/>
            <person name="Wu L."/>
            <person name="Ma J."/>
        </authorList>
    </citation>
    <scope>NUCLEOTIDE SEQUENCE [LARGE SCALE GENOMIC DNA]</scope>
    <source>
        <strain evidence="3">CCM 9110</strain>
    </source>
</reference>
<feature type="transmembrane region" description="Helical" evidence="1">
    <location>
        <begin position="34"/>
        <end position="67"/>
    </location>
</feature>
<protein>
    <submittedName>
        <fullName evidence="2">Uncharacterized protein</fullName>
    </submittedName>
</protein>
<dbReference type="EMBL" id="JBHTOA010000016">
    <property type="protein sequence ID" value="MFD1398152.1"/>
    <property type="molecule type" value="Genomic_DNA"/>
</dbReference>
<organism evidence="2 3">
    <name type="scientific">Lacticaseibacillus suilingensis</name>
    <dbReference type="NCBI Taxonomy" id="2799577"/>
    <lineage>
        <taxon>Bacteria</taxon>
        <taxon>Bacillati</taxon>
        <taxon>Bacillota</taxon>
        <taxon>Bacilli</taxon>
        <taxon>Lactobacillales</taxon>
        <taxon>Lactobacillaceae</taxon>
        <taxon>Lacticaseibacillus</taxon>
    </lineage>
</organism>
<keyword evidence="1" id="KW-0472">Membrane</keyword>
<keyword evidence="3" id="KW-1185">Reference proteome</keyword>
<name>A0ABW4BGD8_9LACO</name>
<gene>
    <name evidence="2" type="ORF">ACFQ41_02390</name>
</gene>
<evidence type="ECO:0000256" key="1">
    <source>
        <dbReference type="SAM" id="Phobius"/>
    </source>
</evidence>
<comment type="caution">
    <text evidence="2">The sequence shown here is derived from an EMBL/GenBank/DDBJ whole genome shotgun (WGS) entry which is preliminary data.</text>
</comment>
<accession>A0ABW4BGD8</accession>